<accession>A0ABQ0LR53</accession>
<gene>
    <name evidence="2" type="ORF">MCHLO_10500</name>
</gene>
<sequence length="363" mass="39787">MGSNTRMTHTHRFARRGPKTKQLGRKQTRSILARTTPRTGAPSTIPAVVSRALDSPSPMATRHYRDSARSYKETCRALKSEDFVDVEDFLSLWTTAPPSLHFPREVRWSVGGGGLLEVVREDSRPARLEHPQDVVFFRTPTAPPQPSLLYSAILKAGPDEGDAAGMLCRLYTPRYHPWALLSAKGRPTDPRRCRRRTRSCVFRVLAAKSALGLVSGRAAAAPRYPLAIGLRITPRIRGFAFLTLRRPPRTTCQLAQADFAQTSSRAGILPLGSLPRSRGTTTTCIRHEHRLPQGRPSPDDANRSAPRTLLLADTGRGECGLCVGSETGDILAAQFIVSAARCPDSATTPLARQPFITLLRSLA</sequence>
<evidence type="ECO:0000313" key="2">
    <source>
        <dbReference type="EMBL" id="GAT53556.1"/>
    </source>
</evidence>
<feature type="compositionally biased region" description="Basic residues" evidence="1">
    <location>
        <begin position="8"/>
        <end position="28"/>
    </location>
</feature>
<name>A0ABQ0LR53_MYCCL</name>
<evidence type="ECO:0000256" key="1">
    <source>
        <dbReference type="SAM" id="MobiDB-lite"/>
    </source>
</evidence>
<reference evidence="2" key="1">
    <citation type="submission" date="2014-09" db="EMBL/GenBank/DDBJ databases">
        <title>Genome sequence of the luminous mushroom Mycena chlorophos for searching fungal bioluminescence genes.</title>
        <authorList>
            <person name="Tanaka Y."/>
            <person name="Kasuga D."/>
            <person name="Oba Y."/>
            <person name="Hase S."/>
            <person name="Sato K."/>
            <person name="Oba Y."/>
            <person name="Sakakibara Y."/>
        </authorList>
    </citation>
    <scope>NUCLEOTIDE SEQUENCE</scope>
</reference>
<keyword evidence="3" id="KW-1185">Reference proteome</keyword>
<protein>
    <submittedName>
        <fullName evidence="2">Uncharacterized protein</fullName>
    </submittedName>
</protein>
<proteinExistence type="predicted"/>
<evidence type="ECO:0000313" key="3">
    <source>
        <dbReference type="Proteomes" id="UP000815677"/>
    </source>
</evidence>
<feature type="region of interest" description="Disordered" evidence="1">
    <location>
        <begin position="1"/>
        <end position="43"/>
    </location>
</feature>
<dbReference type="EMBL" id="DF848400">
    <property type="protein sequence ID" value="GAT53556.1"/>
    <property type="molecule type" value="Genomic_DNA"/>
</dbReference>
<dbReference type="Proteomes" id="UP000815677">
    <property type="component" value="Unassembled WGS sequence"/>
</dbReference>
<organism evidence="2 3">
    <name type="scientific">Mycena chlorophos</name>
    <name type="common">Agaric fungus</name>
    <name type="synonym">Agaricus chlorophos</name>
    <dbReference type="NCBI Taxonomy" id="658473"/>
    <lineage>
        <taxon>Eukaryota</taxon>
        <taxon>Fungi</taxon>
        <taxon>Dikarya</taxon>
        <taxon>Basidiomycota</taxon>
        <taxon>Agaricomycotina</taxon>
        <taxon>Agaricomycetes</taxon>
        <taxon>Agaricomycetidae</taxon>
        <taxon>Agaricales</taxon>
        <taxon>Marasmiineae</taxon>
        <taxon>Mycenaceae</taxon>
        <taxon>Mycena</taxon>
    </lineage>
</organism>